<sequence length="82" mass="9135">MSESPFADVRILSGQPTEDEVVALIAGLAAAALAVEPEPEEVTRPRVRWRDPGRGLRLSPLGRKGGRGPDEWRWSLRSMQNW</sequence>
<protein>
    <submittedName>
        <fullName evidence="1">Acyl-CoA carboxylase epsilon subunit-like protein</fullName>
    </submittedName>
</protein>
<dbReference type="AlphaFoldDB" id="A0A542SN80"/>
<dbReference type="OrthoDB" id="5149139at2"/>
<dbReference type="GO" id="GO:0004658">
    <property type="term" value="F:propionyl-CoA carboxylase activity"/>
    <property type="evidence" value="ECO:0007669"/>
    <property type="project" value="InterPro"/>
</dbReference>
<name>A0A542SN80_9MICO</name>
<accession>A0A542SN80</accession>
<organism evidence="1 2">
    <name type="scientific">Rarobacter incanus</name>
    <dbReference type="NCBI Taxonomy" id="153494"/>
    <lineage>
        <taxon>Bacteria</taxon>
        <taxon>Bacillati</taxon>
        <taxon>Actinomycetota</taxon>
        <taxon>Actinomycetes</taxon>
        <taxon>Micrococcales</taxon>
        <taxon>Rarobacteraceae</taxon>
        <taxon>Rarobacter</taxon>
    </lineage>
</organism>
<comment type="caution">
    <text evidence="1">The sequence shown here is derived from an EMBL/GenBank/DDBJ whole genome shotgun (WGS) entry which is preliminary data.</text>
</comment>
<dbReference type="InterPro" id="IPR032716">
    <property type="entry name" value="ACC_epsilon"/>
</dbReference>
<evidence type="ECO:0000313" key="2">
    <source>
        <dbReference type="Proteomes" id="UP000316181"/>
    </source>
</evidence>
<gene>
    <name evidence="1" type="ORF">FB389_0742</name>
</gene>
<dbReference type="RefSeq" id="WP_142111414.1">
    <property type="nucleotide sequence ID" value="NZ_BAAATB010000002.1"/>
</dbReference>
<dbReference type="EMBL" id="VFNV01000001">
    <property type="protein sequence ID" value="TQK76084.1"/>
    <property type="molecule type" value="Genomic_DNA"/>
</dbReference>
<evidence type="ECO:0000313" key="1">
    <source>
        <dbReference type="EMBL" id="TQK76084.1"/>
    </source>
</evidence>
<dbReference type="Pfam" id="PF13822">
    <property type="entry name" value="ACC_epsilon"/>
    <property type="match status" value="1"/>
</dbReference>
<proteinExistence type="predicted"/>
<dbReference type="Proteomes" id="UP000316181">
    <property type="component" value="Unassembled WGS sequence"/>
</dbReference>
<dbReference type="GO" id="GO:0003989">
    <property type="term" value="F:acetyl-CoA carboxylase activity"/>
    <property type="evidence" value="ECO:0007669"/>
    <property type="project" value="InterPro"/>
</dbReference>
<keyword evidence="2" id="KW-1185">Reference proteome</keyword>
<reference evidence="1 2" key="1">
    <citation type="submission" date="2019-06" db="EMBL/GenBank/DDBJ databases">
        <title>Sequencing the genomes of 1000 actinobacteria strains.</title>
        <authorList>
            <person name="Klenk H.-P."/>
        </authorList>
    </citation>
    <scope>NUCLEOTIDE SEQUENCE [LARGE SCALE GENOMIC DNA]</scope>
    <source>
        <strain evidence="1 2">DSM 10596</strain>
    </source>
</reference>